<evidence type="ECO:0000256" key="1">
    <source>
        <dbReference type="SAM" id="MobiDB-lite"/>
    </source>
</evidence>
<dbReference type="EnsemblMetazoa" id="G19991.1">
    <property type="protein sequence ID" value="G19991.1:cds"/>
    <property type="gene ID" value="G19991"/>
</dbReference>
<reference evidence="2" key="1">
    <citation type="submission" date="2022-08" db="UniProtKB">
        <authorList>
            <consortium name="EnsemblMetazoa"/>
        </authorList>
    </citation>
    <scope>IDENTIFICATION</scope>
    <source>
        <strain evidence="2">05x7-T-G4-1.051#20</strain>
    </source>
</reference>
<sequence length="275" mass="32459">MKKDYSDMKHSHDIWHAAKNLGKKLLAAGQDKSCSELQKWSKDVLNHFWYVCKTANNMDEFMGMWAGVLHHVVDEHEWYLPYSERGLSTCAHDPLSDSVRDKVWMKKGSPAHDALRKIILDKRFLNNMHYYLNFRSTAELENYHNHLLMYSSKRFAYSPPVYRARCLLAALDYNHNVDRQPIRNRDGTLRLQRTFNKKSGRWTVYPVKEKKTYHYIEMMMEWILEKRLEDKEGFHKKQDLEEGDPRRLAGNIALVPPPPTAELAAEKKSRFDQSS</sequence>
<dbReference type="PANTHER" id="PTHR31751:SF7">
    <property type="entry name" value="THAP-TYPE DOMAIN-CONTAINING PROTEIN"/>
    <property type="match status" value="1"/>
</dbReference>
<feature type="compositionally biased region" description="Basic and acidic residues" evidence="1">
    <location>
        <begin position="264"/>
        <end position="275"/>
    </location>
</feature>
<evidence type="ECO:0000313" key="2">
    <source>
        <dbReference type="EnsemblMetazoa" id="G19991.1:cds"/>
    </source>
</evidence>
<dbReference type="Proteomes" id="UP000005408">
    <property type="component" value="Unassembled WGS sequence"/>
</dbReference>
<protein>
    <submittedName>
        <fullName evidence="2">Uncharacterized protein</fullName>
    </submittedName>
</protein>
<name>A0A8W8JQE7_MAGGI</name>
<feature type="region of interest" description="Disordered" evidence="1">
    <location>
        <begin position="235"/>
        <end position="275"/>
    </location>
</feature>
<proteinExistence type="predicted"/>
<keyword evidence="3" id="KW-1185">Reference proteome</keyword>
<dbReference type="AlphaFoldDB" id="A0A8W8JQE7"/>
<accession>A0A8W8JQE7</accession>
<evidence type="ECO:0000313" key="3">
    <source>
        <dbReference type="Proteomes" id="UP000005408"/>
    </source>
</evidence>
<dbReference type="PANTHER" id="PTHR31751">
    <property type="entry name" value="SI:CH211-108C17.2-RELATED-RELATED"/>
    <property type="match status" value="1"/>
</dbReference>
<feature type="compositionally biased region" description="Basic and acidic residues" evidence="1">
    <location>
        <begin position="235"/>
        <end position="247"/>
    </location>
</feature>
<organism evidence="2 3">
    <name type="scientific">Magallana gigas</name>
    <name type="common">Pacific oyster</name>
    <name type="synonym">Crassostrea gigas</name>
    <dbReference type="NCBI Taxonomy" id="29159"/>
    <lineage>
        <taxon>Eukaryota</taxon>
        <taxon>Metazoa</taxon>
        <taxon>Spiralia</taxon>
        <taxon>Lophotrochozoa</taxon>
        <taxon>Mollusca</taxon>
        <taxon>Bivalvia</taxon>
        <taxon>Autobranchia</taxon>
        <taxon>Pteriomorphia</taxon>
        <taxon>Ostreida</taxon>
        <taxon>Ostreoidea</taxon>
        <taxon>Ostreidae</taxon>
        <taxon>Magallana</taxon>
    </lineage>
</organism>